<dbReference type="InterPro" id="IPR016032">
    <property type="entry name" value="Sig_transdc_resp-reg_C-effctor"/>
</dbReference>
<dbReference type="SUPFAM" id="SSF52540">
    <property type="entry name" value="P-loop containing nucleoside triphosphate hydrolases"/>
    <property type="match status" value="1"/>
</dbReference>
<dbReference type="PROSITE" id="PS50043">
    <property type="entry name" value="HTH_LUXR_2"/>
    <property type="match status" value="1"/>
</dbReference>
<protein>
    <recommendedName>
        <fullName evidence="4">HTH luxR-type domain-containing protein</fullName>
    </recommendedName>
</protein>
<dbReference type="InterPro" id="IPR041617">
    <property type="entry name" value="TPR_MalT"/>
</dbReference>
<dbReference type="PANTHER" id="PTHR44688:SF16">
    <property type="entry name" value="DNA-BINDING TRANSCRIPTIONAL ACTIVATOR DEVR_DOSR"/>
    <property type="match status" value="1"/>
</dbReference>
<dbReference type="SUPFAM" id="SSF46894">
    <property type="entry name" value="C-terminal effector domain of the bipartite response regulators"/>
    <property type="match status" value="1"/>
</dbReference>
<gene>
    <name evidence="5" type="ORF">A9Q02_17545</name>
</gene>
<dbReference type="Gene3D" id="3.40.50.300">
    <property type="entry name" value="P-loop containing nucleotide triphosphate hydrolases"/>
    <property type="match status" value="1"/>
</dbReference>
<dbReference type="CDD" id="cd06170">
    <property type="entry name" value="LuxR_C_like"/>
    <property type="match status" value="1"/>
</dbReference>
<keyword evidence="2" id="KW-0238">DNA-binding</keyword>
<proteinExistence type="predicted"/>
<dbReference type="Pfam" id="PF17874">
    <property type="entry name" value="TPR_MalT"/>
    <property type="match status" value="1"/>
</dbReference>
<evidence type="ECO:0000256" key="2">
    <source>
        <dbReference type="ARBA" id="ARBA00023125"/>
    </source>
</evidence>
<dbReference type="PROSITE" id="PS00622">
    <property type="entry name" value="HTH_LUXR_1"/>
    <property type="match status" value="1"/>
</dbReference>
<evidence type="ECO:0000256" key="3">
    <source>
        <dbReference type="ARBA" id="ARBA00023163"/>
    </source>
</evidence>
<dbReference type="EMBL" id="LYXE01000123">
    <property type="protein sequence ID" value="PDV97791.1"/>
    <property type="molecule type" value="Genomic_DNA"/>
</dbReference>
<keyword evidence="3" id="KW-0804">Transcription</keyword>
<dbReference type="Gene3D" id="1.25.40.10">
    <property type="entry name" value="Tetratricopeptide repeat domain"/>
    <property type="match status" value="1"/>
</dbReference>
<dbReference type="InterPro" id="IPR011990">
    <property type="entry name" value="TPR-like_helical_dom_sf"/>
</dbReference>
<dbReference type="Pfam" id="PF25873">
    <property type="entry name" value="WHD_MalT"/>
    <property type="match status" value="1"/>
</dbReference>
<dbReference type="InterPro" id="IPR059106">
    <property type="entry name" value="WHD_MalT"/>
</dbReference>
<dbReference type="Proteomes" id="UP000220922">
    <property type="component" value="Unassembled WGS sequence"/>
</dbReference>
<dbReference type="AlphaFoldDB" id="A0A2H3KZK1"/>
<organism evidence="5 6">
    <name type="scientific">Candidatus Chloroploca asiatica</name>
    <dbReference type="NCBI Taxonomy" id="1506545"/>
    <lineage>
        <taxon>Bacteria</taxon>
        <taxon>Bacillati</taxon>
        <taxon>Chloroflexota</taxon>
        <taxon>Chloroflexia</taxon>
        <taxon>Chloroflexales</taxon>
        <taxon>Chloroflexineae</taxon>
        <taxon>Oscillochloridaceae</taxon>
        <taxon>Candidatus Chloroploca</taxon>
    </lineage>
</organism>
<dbReference type="SUPFAM" id="SSF48452">
    <property type="entry name" value="TPR-like"/>
    <property type="match status" value="1"/>
</dbReference>
<dbReference type="GO" id="GO:0003677">
    <property type="term" value="F:DNA binding"/>
    <property type="evidence" value="ECO:0007669"/>
    <property type="project" value="UniProtKB-KW"/>
</dbReference>
<sequence length="756" mass="84029">MDASLLLTKLFIPSVPPNIIHRPQLIERLTAGLQAGKLLTVVSAPAGYGKSTMLAQWITAYQGQVAWLSLDDRDNHPLRFWRYFVAALQTVSPALGQTALPLLEDAQDLDVQRFLTALVNDVAVGNQALILILDDYHVISNADIHAAMKTLLEHALPALHLVIATRTDPPLPMSRLRVRGHMTEVRLADLRFSTDEATVFFNGLMNLALPAADVEALEIRTEGWIAGLQLAALSLQDRADVHTFIQAFTGSQHLVLEYLVEEVLTRQPASLQAFLLETSILQRMCAPLCNAVTAKTASEHALSDLQRRNLFLIPLDAEHYWFRYHHLFAEFLKSHLKRTQADALPALHRRAAEWFQANGYPEEALHHAFAIPDYAYVSRLVVDNWRRIYHTGRLATAVQWLESLPGDLLRQSPPLGVAYCWTLFIRGDYAQIDAYLDDITQAFERMVAAGALPVDHPEYNIILHQVMLLRAVVMRHQGEVAAAIQEIEQLLPTVAGFRHTFGPIVVAMGYTACYSQMGYNYVAANDLAQADAYLSRVSTHARACGNFFALAHATMEWAKISLAQGRIEHAEKICRYELSLAEQPAYAAYPAFCLIQLALADVLCAKGAWDEAETLLAQGLETARRNGHQYYLAQGYLIAARLHHAQGNPTLAQDAVHQAERIAVSIRNRFLDAALAETQTAVASTSLPGQPLIEPLTERELDVLRLICAGKSNQEIADELLLALNTVKRHVNNLYGKLGVSRRAQAIIEARRLALV</sequence>
<evidence type="ECO:0000256" key="1">
    <source>
        <dbReference type="ARBA" id="ARBA00023015"/>
    </source>
</evidence>
<dbReference type="GO" id="GO:0006355">
    <property type="term" value="P:regulation of DNA-templated transcription"/>
    <property type="evidence" value="ECO:0007669"/>
    <property type="project" value="InterPro"/>
</dbReference>
<dbReference type="Gene3D" id="1.10.10.10">
    <property type="entry name" value="Winged helix-like DNA-binding domain superfamily/Winged helix DNA-binding domain"/>
    <property type="match status" value="1"/>
</dbReference>
<accession>A0A2H3KZK1</accession>
<dbReference type="PANTHER" id="PTHR44688">
    <property type="entry name" value="DNA-BINDING TRANSCRIPTIONAL ACTIVATOR DEVR_DOSR"/>
    <property type="match status" value="1"/>
</dbReference>
<keyword evidence="1" id="KW-0805">Transcription regulation</keyword>
<evidence type="ECO:0000313" key="5">
    <source>
        <dbReference type="EMBL" id="PDV97791.1"/>
    </source>
</evidence>
<dbReference type="InterPro" id="IPR027417">
    <property type="entry name" value="P-loop_NTPase"/>
</dbReference>
<keyword evidence="6" id="KW-1185">Reference proteome</keyword>
<feature type="domain" description="HTH luxR-type" evidence="4">
    <location>
        <begin position="689"/>
        <end position="754"/>
    </location>
</feature>
<dbReference type="SMART" id="SM00421">
    <property type="entry name" value="HTH_LUXR"/>
    <property type="match status" value="1"/>
</dbReference>
<evidence type="ECO:0000259" key="4">
    <source>
        <dbReference type="PROSITE" id="PS50043"/>
    </source>
</evidence>
<evidence type="ECO:0000313" key="6">
    <source>
        <dbReference type="Proteomes" id="UP000220922"/>
    </source>
</evidence>
<dbReference type="InterPro" id="IPR036388">
    <property type="entry name" value="WH-like_DNA-bd_sf"/>
</dbReference>
<dbReference type="RefSeq" id="WP_097654119.1">
    <property type="nucleotide sequence ID" value="NZ_LYXE01000123.1"/>
</dbReference>
<dbReference type="OrthoDB" id="1137593at2"/>
<comment type="caution">
    <text evidence="5">The sequence shown here is derived from an EMBL/GenBank/DDBJ whole genome shotgun (WGS) entry which is preliminary data.</text>
</comment>
<dbReference type="PRINTS" id="PR00038">
    <property type="entry name" value="HTHLUXR"/>
</dbReference>
<name>A0A2H3KZK1_9CHLR</name>
<dbReference type="Pfam" id="PF00196">
    <property type="entry name" value="GerE"/>
    <property type="match status" value="1"/>
</dbReference>
<reference evidence="5 6" key="1">
    <citation type="submission" date="2016-05" db="EMBL/GenBank/DDBJ databases">
        <authorList>
            <person name="Lavstsen T."/>
            <person name="Jespersen J.S."/>
        </authorList>
    </citation>
    <scope>NUCLEOTIDE SEQUENCE [LARGE SCALE GENOMIC DNA]</scope>
    <source>
        <strain evidence="5 6">B7-9</strain>
    </source>
</reference>
<dbReference type="InterPro" id="IPR000792">
    <property type="entry name" value="Tscrpt_reg_LuxR_C"/>
</dbReference>